<name>A0A3B4B8I6_9GOBI</name>
<accession>A0A3B4B8I6</accession>
<reference evidence="2" key="2">
    <citation type="submission" date="2025-09" db="UniProtKB">
        <authorList>
            <consortium name="Ensembl"/>
        </authorList>
    </citation>
    <scope>IDENTIFICATION</scope>
</reference>
<evidence type="ECO:0000313" key="2">
    <source>
        <dbReference type="Ensembl" id="ENSPMGP00000024849.1"/>
    </source>
</evidence>
<dbReference type="Gene3D" id="1.20.5.490">
    <property type="entry name" value="Single helix bin"/>
    <property type="match status" value="1"/>
</dbReference>
<proteinExistence type="predicted"/>
<dbReference type="GO" id="GO:0006357">
    <property type="term" value="P:regulation of transcription by RNA polymerase II"/>
    <property type="evidence" value="ECO:0007669"/>
    <property type="project" value="InterPro"/>
</dbReference>
<dbReference type="Ensembl" id="ENSPMGT00000026476.1">
    <property type="protein sequence ID" value="ENSPMGP00000024849.1"/>
    <property type="gene ID" value="ENSPMGG00000020104.1"/>
</dbReference>
<dbReference type="AlphaFoldDB" id="A0A3B4B8I6"/>
<keyword evidence="3" id="KW-1185">Reference proteome</keyword>
<evidence type="ECO:0000313" key="3">
    <source>
        <dbReference type="Proteomes" id="UP000261520"/>
    </source>
</evidence>
<sequence>MFSDLVKTHLRMAVRDEVQVLRETIRDLQTQNQLLQQENRILRAFTRTGPGLEQDTSPTLPSMKVVCVCVNDRWWSEGPMAQIGSLASVSLPRAAVATIVSDHHQVK</sequence>
<dbReference type="InterPro" id="IPR000580">
    <property type="entry name" value="TSC22/Bun"/>
</dbReference>
<dbReference type="PANTHER" id="PTHR12348:SF26">
    <property type="entry name" value="PROTEIN TSCT-1"/>
    <property type="match status" value="1"/>
</dbReference>
<keyword evidence="1" id="KW-0175">Coiled coil</keyword>
<dbReference type="Pfam" id="PF01166">
    <property type="entry name" value="TSC22"/>
    <property type="match status" value="1"/>
</dbReference>
<organism evidence="2 3">
    <name type="scientific">Periophthalmus magnuspinnatus</name>
    <dbReference type="NCBI Taxonomy" id="409849"/>
    <lineage>
        <taxon>Eukaryota</taxon>
        <taxon>Metazoa</taxon>
        <taxon>Chordata</taxon>
        <taxon>Craniata</taxon>
        <taxon>Vertebrata</taxon>
        <taxon>Euteleostomi</taxon>
        <taxon>Actinopterygii</taxon>
        <taxon>Neopterygii</taxon>
        <taxon>Teleostei</taxon>
        <taxon>Neoteleostei</taxon>
        <taxon>Acanthomorphata</taxon>
        <taxon>Gobiaria</taxon>
        <taxon>Gobiiformes</taxon>
        <taxon>Gobioidei</taxon>
        <taxon>Gobiidae</taxon>
        <taxon>Oxudercinae</taxon>
        <taxon>Periophthalmus</taxon>
    </lineage>
</organism>
<evidence type="ECO:0000256" key="1">
    <source>
        <dbReference type="SAM" id="Coils"/>
    </source>
</evidence>
<dbReference type="Proteomes" id="UP000261520">
    <property type="component" value="Unplaced"/>
</dbReference>
<dbReference type="SUPFAM" id="SSF58026">
    <property type="entry name" value="Delta-sleep-inducing peptide immunoreactive peptide"/>
    <property type="match status" value="1"/>
</dbReference>
<dbReference type="STRING" id="409849.ENSPMGP00000024849"/>
<protein>
    <submittedName>
        <fullName evidence="2">Uncharacterized protein</fullName>
    </submittedName>
</protein>
<dbReference type="PANTHER" id="PTHR12348">
    <property type="entry name" value="TSC22"/>
    <property type="match status" value="1"/>
</dbReference>
<reference evidence="2" key="1">
    <citation type="submission" date="2025-08" db="UniProtKB">
        <authorList>
            <consortium name="Ensembl"/>
        </authorList>
    </citation>
    <scope>IDENTIFICATION</scope>
</reference>
<feature type="coiled-coil region" evidence="1">
    <location>
        <begin position="11"/>
        <end position="38"/>
    </location>
</feature>